<keyword evidence="2" id="KW-1185">Reference proteome</keyword>
<sequence>MTTIRKSEIGYMASACLKPTTPLPSPRKTEVTGSDDRAIKHMHHIQLLYTASLFLILRANEPLGLG</sequence>
<comment type="caution">
    <text evidence="1">The sequence shown here is derived from an EMBL/GenBank/DDBJ whole genome shotgun (WGS) entry which is preliminary data.</text>
</comment>
<dbReference type="EMBL" id="JAWZYT010002409">
    <property type="protein sequence ID" value="KAK4304601.1"/>
    <property type="molecule type" value="Genomic_DNA"/>
</dbReference>
<gene>
    <name evidence="1" type="ORF">Pmani_023479</name>
</gene>
<dbReference type="Proteomes" id="UP001292094">
    <property type="component" value="Unassembled WGS sequence"/>
</dbReference>
<organism evidence="1 2">
    <name type="scientific">Petrolisthes manimaculis</name>
    <dbReference type="NCBI Taxonomy" id="1843537"/>
    <lineage>
        <taxon>Eukaryota</taxon>
        <taxon>Metazoa</taxon>
        <taxon>Ecdysozoa</taxon>
        <taxon>Arthropoda</taxon>
        <taxon>Crustacea</taxon>
        <taxon>Multicrustacea</taxon>
        <taxon>Malacostraca</taxon>
        <taxon>Eumalacostraca</taxon>
        <taxon>Eucarida</taxon>
        <taxon>Decapoda</taxon>
        <taxon>Pleocyemata</taxon>
        <taxon>Anomura</taxon>
        <taxon>Galatheoidea</taxon>
        <taxon>Porcellanidae</taxon>
        <taxon>Petrolisthes</taxon>
    </lineage>
</organism>
<evidence type="ECO:0000313" key="2">
    <source>
        <dbReference type="Proteomes" id="UP001292094"/>
    </source>
</evidence>
<dbReference type="AlphaFoldDB" id="A0AAE1PBW9"/>
<protein>
    <submittedName>
        <fullName evidence="1">Uncharacterized protein</fullName>
    </submittedName>
</protein>
<accession>A0AAE1PBW9</accession>
<proteinExistence type="predicted"/>
<evidence type="ECO:0000313" key="1">
    <source>
        <dbReference type="EMBL" id="KAK4304601.1"/>
    </source>
</evidence>
<reference evidence="1" key="1">
    <citation type="submission" date="2023-11" db="EMBL/GenBank/DDBJ databases">
        <title>Genome assemblies of two species of porcelain crab, Petrolisthes cinctipes and Petrolisthes manimaculis (Anomura: Porcellanidae).</title>
        <authorList>
            <person name="Angst P."/>
        </authorList>
    </citation>
    <scope>NUCLEOTIDE SEQUENCE</scope>
    <source>
        <strain evidence="1">PB745_02</strain>
        <tissue evidence="1">Gill</tissue>
    </source>
</reference>
<name>A0AAE1PBW9_9EUCA</name>